<evidence type="ECO:0000313" key="2">
    <source>
        <dbReference type="EMBL" id="MFC4698733.1"/>
    </source>
</evidence>
<sequence>MRASFRLVLSNIFRPIFHLIVRLVRNLLGALIALLDVLTRGSKLTRQPQAQKEAEEAVKALTLYQFFACPFCIKTRRAMYKMNLPIAKRSVSEGSPYREELLLGGGKIQTPCLRIESAEGTKWLYESSQIIAYLEQRFAQR</sequence>
<comment type="caution">
    <text evidence="2">The sequence shown here is derived from an EMBL/GenBank/DDBJ whole genome shotgun (WGS) entry which is preliminary data.</text>
</comment>
<dbReference type="InterPro" id="IPR036249">
    <property type="entry name" value="Thioredoxin-like_sf"/>
</dbReference>
<dbReference type="EMBL" id="JBHSGU010000001">
    <property type="protein sequence ID" value="MFC4698733.1"/>
    <property type="molecule type" value="Genomic_DNA"/>
</dbReference>
<protein>
    <submittedName>
        <fullName evidence="2">Glutathione S-transferase N-terminal domain-containing protein</fullName>
    </submittedName>
</protein>
<dbReference type="Pfam" id="PF13417">
    <property type="entry name" value="GST_N_3"/>
    <property type="match status" value="1"/>
</dbReference>
<accession>A0ABV9LTA4</accession>
<dbReference type="InterPro" id="IPR004045">
    <property type="entry name" value="Glutathione_S-Trfase_N"/>
</dbReference>
<feature type="domain" description="GST N-terminal" evidence="1">
    <location>
        <begin position="59"/>
        <end position="141"/>
    </location>
</feature>
<reference evidence="3" key="1">
    <citation type="journal article" date="2019" name="Int. J. Syst. Evol. Microbiol.">
        <title>The Global Catalogue of Microorganisms (GCM) 10K type strain sequencing project: providing services to taxonomists for standard genome sequencing and annotation.</title>
        <authorList>
            <consortium name="The Broad Institute Genomics Platform"/>
            <consortium name="The Broad Institute Genome Sequencing Center for Infectious Disease"/>
            <person name="Wu L."/>
            <person name="Ma J."/>
        </authorList>
    </citation>
    <scope>NUCLEOTIDE SEQUENCE [LARGE SCALE GENOMIC DNA]</scope>
    <source>
        <strain evidence="3">KACC 12507</strain>
    </source>
</reference>
<evidence type="ECO:0000259" key="1">
    <source>
        <dbReference type="PROSITE" id="PS50404"/>
    </source>
</evidence>
<dbReference type="PANTHER" id="PTHR45288:SF1">
    <property type="entry name" value="THIOREDOXIN FAMILY PROTEIN"/>
    <property type="match status" value="1"/>
</dbReference>
<dbReference type="SUPFAM" id="SSF52833">
    <property type="entry name" value="Thioredoxin-like"/>
    <property type="match status" value="1"/>
</dbReference>
<dbReference type="PROSITE" id="PS51354">
    <property type="entry name" value="GLUTAREDOXIN_2"/>
    <property type="match status" value="1"/>
</dbReference>
<evidence type="ECO:0000313" key="3">
    <source>
        <dbReference type="Proteomes" id="UP001595897"/>
    </source>
</evidence>
<dbReference type="RefSeq" id="WP_382405373.1">
    <property type="nucleotide sequence ID" value="NZ_JBHSGU010000001.1"/>
</dbReference>
<dbReference type="PANTHER" id="PTHR45288">
    <property type="entry name" value="THIOREDOXIN FAMILY PROTEIN"/>
    <property type="match status" value="1"/>
</dbReference>
<proteinExistence type="predicted"/>
<dbReference type="PROSITE" id="PS50404">
    <property type="entry name" value="GST_NTER"/>
    <property type="match status" value="1"/>
</dbReference>
<dbReference type="Proteomes" id="UP001595897">
    <property type="component" value="Unassembled WGS sequence"/>
</dbReference>
<name>A0ABV9LTA4_9ALTE</name>
<keyword evidence="3" id="KW-1185">Reference proteome</keyword>
<dbReference type="Gene3D" id="3.40.30.10">
    <property type="entry name" value="Glutaredoxin"/>
    <property type="match status" value="1"/>
</dbReference>
<organism evidence="2 3">
    <name type="scientific">Glaciecola siphonariae</name>
    <dbReference type="NCBI Taxonomy" id="521012"/>
    <lineage>
        <taxon>Bacteria</taxon>
        <taxon>Pseudomonadati</taxon>
        <taxon>Pseudomonadota</taxon>
        <taxon>Gammaproteobacteria</taxon>
        <taxon>Alteromonadales</taxon>
        <taxon>Alteromonadaceae</taxon>
        <taxon>Glaciecola</taxon>
    </lineage>
</organism>
<gene>
    <name evidence="2" type="ORF">ACFO4O_00980</name>
</gene>